<dbReference type="RefSeq" id="WP_220564439.1">
    <property type="nucleotide sequence ID" value="NZ_CP074133.1"/>
</dbReference>
<evidence type="ECO:0000313" key="7">
    <source>
        <dbReference type="Proteomes" id="UP000676079"/>
    </source>
</evidence>
<reference evidence="6 7" key="1">
    <citation type="submission" date="2021-05" db="EMBL/GenBank/DDBJ databases">
        <title>Direct Submission.</title>
        <authorList>
            <person name="Li K."/>
            <person name="Gao J."/>
        </authorList>
    </citation>
    <scope>NUCLEOTIDE SEQUENCE [LARGE SCALE GENOMIC DNA]</scope>
    <source>
        <strain evidence="6 7">Mg02</strain>
    </source>
</reference>
<dbReference type="Proteomes" id="UP000676079">
    <property type="component" value="Chromosome"/>
</dbReference>
<keyword evidence="7" id="KW-1185">Reference proteome</keyword>
<evidence type="ECO:0000256" key="4">
    <source>
        <dbReference type="ARBA" id="ARBA00022807"/>
    </source>
</evidence>
<evidence type="ECO:0000256" key="3">
    <source>
        <dbReference type="ARBA" id="ARBA00022801"/>
    </source>
</evidence>
<sequence length="492" mass="51452">MSTRARTRAKALWSRLVALVLPPGGRDGDRGSVALPQGGGAARVGGGVTALAVMGGIAYAATMCGPTGATASGFTGADQGGGGVVHASTTGSSQKTITISAHGEPGSSTKTVRVDIPENILRMHRTAAEAYDLPWELMAAIGAIETQNGAYVSTDPNWHSGLVEGQRNPYGAAGIVQFGVKDPVTGQVGGRLGSAGNAWGGEPKEPVSARVPYDHEVGAMPSNPRYFGIDGNDDGMVNVWDPWDNITSGAFRIAYYARQAEQKGSSSVCGRSDLTPMQCTVFRHNPAKWYVDQVFEVAEYYQNSGIAPTSPSLNIVQASSGSSDRECEGGGGATQAAFLGDVGEAHRTAVEFARAQLGKPYVWGGRGPDSFDCSGLTQGAWRAAGVQIPWVTTTQWNPDHPDYRGGTAERVQEGSLDVSVLQPGDLLFFHTNPGAASPSHVGIYAGGGMMVHAANSRKPIEEVSLDSQYYRSSYIGAVRITPDGDGPDSMQV</sequence>
<evidence type="ECO:0000256" key="2">
    <source>
        <dbReference type="ARBA" id="ARBA00022670"/>
    </source>
</evidence>
<evidence type="ECO:0000256" key="1">
    <source>
        <dbReference type="ARBA" id="ARBA00007074"/>
    </source>
</evidence>
<comment type="similarity">
    <text evidence="1">Belongs to the peptidase C40 family.</text>
</comment>
<dbReference type="PROSITE" id="PS51935">
    <property type="entry name" value="NLPC_P60"/>
    <property type="match status" value="1"/>
</dbReference>
<keyword evidence="4" id="KW-0788">Thiol protease</keyword>
<keyword evidence="3" id="KW-0378">Hydrolase</keyword>
<dbReference type="InterPro" id="IPR038765">
    <property type="entry name" value="Papain-like_cys_pep_sf"/>
</dbReference>
<evidence type="ECO:0000313" key="6">
    <source>
        <dbReference type="EMBL" id="QUX23215.1"/>
    </source>
</evidence>
<dbReference type="Pfam" id="PF00877">
    <property type="entry name" value="NLPC_P60"/>
    <property type="match status" value="1"/>
</dbReference>
<dbReference type="PANTHER" id="PTHR47053:SF1">
    <property type="entry name" value="MUREIN DD-ENDOPEPTIDASE MEPH-RELATED"/>
    <property type="match status" value="1"/>
</dbReference>
<name>A0ABX8BND3_9ACTN</name>
<feature type="domain" description="NlpC/P60" evidence="5">
    <location>
        <begin position="343"/>
        <end position="481"/>
    </location>
</feature>
<dbReference type="InterPro" id="IPR023346">
    <property type="entry name" value="Lysozyme-like_dom_sf"/>
</dbReference>
<proteinExistence type="inferred from homology"/>
<keyword evidence="2" id="KW-0645">Protease</keyword>
<organism evidence="6 7">
    <name type="scientific">Nocardiopsis changdeensis</name>
    <dbReference type="NCBI Taxonomy" id="2831969"/>
    <lineage>
        <taxon>Bacteria</taxon>
        <taxon>Bacillati</taxon>
        <taxon>Actinomycetota</taxon>
        <taxon>Actinomycetes</taxon>
        <taxon>Streptosporangiales</taxon>
        <taxon>Nocardiopsidaceae</taxon>
        <taxon>Nocardiopsis</taxon>
    </lineage>
</organism>
<dbReference type="Gene3D" id="3.90.1720.10">
    <property type="entry name" value="endopeptidase domain like (from Nostoc punctiforme)"/>
    <property type="match status" value="1"/>
</dbReference>
<dbReference type="SUPFAM" id="SSF53955">
    <property type="entry name" value="Lysozyme-like"/>
    <property type="match status" value="2"/>
</dbReference>
<dbReference type="InterPro" id="IPR051202">
    <property type="entry name" value="Peptidase_C40"/>
</dbReference>
<accession>A0ABX8BND3</accession>
<dbReference type="InterPro" id="IPR000064">
    <property type="entry name" value="NLP_P60_dom"/>
</dbReference>
<dbReference type="SUPFAM" id="SSF54001">
    <property type="entry name" value="Cysteine proteinases"/>
    <property type="match status" value="1"/>
</dbReference>
<evidence type="ECO:0000259" key="5">
    <source>
        <dbReference type="PROSITE" id="PS51935"/>
    </source>
</evidence>
<gene>
    <name evidence="6" type="ORF">KGD84_02085</name>
</gene>
<dbReference type="EMBL" id="CP074133">
    <property type="protein sequence ID" value="QUX23215.1"/>
    <property type="molecule type" value="Genomic_DNA"/>
</dbReference>
<dbReference type="PANTHER" id="PTHR47053">
    <property type="entry name" value="MUREIN DD-ENDOPEPTIDASE MEPH-RELATED"/>
    <property type="match status" value="1"/>
</dbReference>
<protein>
    <submittedName>
        <fullName evidence="6">C40 family peptidase</fullName>
    </submittedName>
</protein>